<protein>
    <submittedName>
        <fullName evidence="1">Uncharacterized protein</fullName>
    </submittedName>
</protein>
<keyword evidence="2" id="KW-1185">Reference proteome</keyword>
<evidence type="ECO:0000313" key="2">
    <source>
        <dbReference type="Proteomes" id="UP000824120"/>
    </source>
</evidence>
<dbReference type="EMBL" id="JACXVP010000003">
    <property type="protein sequence ID" value="KAG5618144.1"/>
    <property type="molecule type" value="Genomic_DNA"/>
</dbReference>
<reference evidence="1 2" key="1">
    <citation type="submission" date="2020-09" db="EMBL/GenBank/DDBJ databases">
        <title>De no assembly of potato wild relative species, Solanum commersonii.</title>
        <authorList>
            <person name="Cho K."/>
        </authorList>
    </citation>
    <scope>NUCLEOTIDE SEQUENCE [LARGE SCALE GENOMIC DNA]</scope>
    <source>
        <strain evidence="1">LZ3.2</strain>
        <tissue evidence="1">Leaf</tissue>
    </source>
</reference>
<organism evidence="1 2">
    <name type="scientific">Solanum commersonii</name>
    <name type="common">Commerson's wild potato</name>
    <name type="synonym">Commerson's nightshade</name>
    <dbReference type="NCBI Taxonomy" id="4109"/>
    <lineage>
        <taxon>Eukaryota</taxon>
        <taxon>Viridiplantae</taxon>
        <taxon>Streptophyta</taxon>
        <taxon>Embryophyta</taxon>
        <taxon>Tracheophyta</taxon>
        <taxon>Spermatophyta</taxon>
        <taxon>Magnoliopsida</taxon>
        <taxon>eudicotyledons</taxon>
        <taxon>Gunneridae</taxon>
        <taxon>Pentapetalae</taxon>
        <taxon>asterids</taxon>
        <taxon>lamiids</taxon>
        <taxon>Solanales</taxon>
        <taxon>Solanaceae</taxon>
        <taxon>Solanoideae</taxon>
        <taxon>Solaneae</taxon>
        <taxon>Solanum</taxon>
    </lineage>
</organism>
<dbReference type="Proteomes" id="UP000824120">
    <property type="component" value="Chromosome 3"/>
</dbReference>
<sequence>MVTAVSINKTTPHWHQVSKYNLNCSVSVVQCGTPQCCECGRSRSSPLPITMSRLFIHLDLHQL</sequence>
<dbReference type="AlphaFoldDB" id="A0A9J6A101"/>
<accession>A0A9J6A101</accession>
<evidence type="ECO:0000313" key="1">
    <source>
        <dbReference type="EMBL" id="KAG5618144.1"/>
    </source>
</evidence>
<proteinExistence type="predicted"/>
<comment type="caution">
    <text evidence="1">The sequence shown here is derived from an EMBL/GenBank/DDBJ whole genome shotgun (WGS) entry which is preliminary data.</text>
</comment>
<gene>
    <name evidence="1" type="ORF">H5410_017968</name>
</gene>
<name>A0A9J6A101_SOLCO</name>